<dbReference type="GO" id="GO:0030425">
    <property type="term" value="C:dendrite"/>
    <property type="evidence" value="ECO:0007669"/>
    <property type="project" value="UniProtKB-ARBA"/>
</dbReference>
<comment type="subcellular location">
    <subcellularLocation>
        <location evidence="13">Cell projection</location>
        <location evidence="13">Rhabdomere membrane</location>
        <topology evidence="13">Multi-pass membrane protein</topology>
    </subcellularLocation>
</comment>
<keyword evidence="19" id="KW-1185">Reference proteome</keyword>
<keyword evidence="3" id="KW-0106">Calcium</keyword>
<protein>
    <recommendedName>
        <fullName evidence="17">Transient receptor ion channel domain-containing protein</fullName>
    </recommendedName>
</protein>
<evidence type="ECO:0000256" key="6">
    <source>
        <dbReference type="ARBA" id="ARBA00022737"/>
    </source>
</evidence>
<keyword evidence="4" id="KW-0107">Calcium channel</keyword>
<dbReference type="PROSITE" id="PS50088">
    <property type="entry name" value="ANK_REPEAT"/>
    <property type="match status" value="1"/>
</dbReference>
<reference evidence="18 19" key="1">
    <citation type="submission" date="2023-11" db="EMBL/GenBank/DDBJ databases">
        <authorList>
            <person name="Hedman E."/>
            <person name="Englund M."/>
            <person name="Stromberg M."/>
            <person name="Nyberg Akerstrom W."/>
            <person name="Nylinder S."/>
            <person name="Jareborg N."/>
            <person name="Kallberg Y."/>
            <person name="Kronander E."/>
        </authorList>
    </citation>
    <scope>NUCLEOTIDE SEQUENCE [LARGE SCALE GENOMIC DNA]</scope>
</reference>
<evidence type="ECO:0000256" key="10">
    <source>
        <dbReference type="ARBA" id="ARBA00023136"/>
    </source>
</evidence>
<dbReference type="SMART" id="SM01420">
    <property type="entry name" value="TRP_2"/>
    <property type="match status" value="1"/>
</dbReference>
<comment type="similarity">
    <text evidence="14">Belongs to the transient receptor (TC 1.A.4) family. STrpC subfamily.</text>
</comment>
<evidence type="ECO:0000256" key="9">
    <source>
        <dbReference type="ARBA" id="ARBA00023065"/>
    </source>
</evidence>
<dbReference type="InterPro" id="IPR002153">
    <property type="entry name" value="TRPC_channel"/>
</dbReference>
<dbReference type="Pfam" id="PF08344">
    <property type="entry name" value="TRP_2"/>
    <property type="match status" value="1"/>
</dbReference>
<dbReference type="AlphaFoldDB" id="A0AAV1L4M9"/>
<feature type="transmembrane region" description="Helical" evidence="16">
    <location>
        <begin position="335"/>
        <end position="353"/>
    </location>
</feature>
<evidence type="ECO:0000256" key="2">
    <source>
        <dbReference type="ARBA" id="ARBA00022475"/>
    </source>
</evidence>
<evidence type="ECO:0000313" key="18">
    <source>
        <dbReference type="EMBL" id="CAK1588999.1"/>
    </source>
</evidence>
<keyword evidence="12" id="KW-0407">Ion channel</keyword>
<keyword evidence="9" id="KW-0406">Ion transport</keyword>
<keyword evidence="3" id="KW-0109">Calcium transport</keyword>
<keyword evidence="7 16" id="KW-1133">Transmembrane helix</keyword>
<dbReference type="GO" id="GO:0015279">
    <property type="term" value="F:store-operated calcium channel activity"/>
    <property type="evidence" value="ECO:0007669"/>
    <property type="project" value="TreeGrafter"/>
</dbReference>
<dbReference type="InterPro" id="IPR002110">
    <property type="entry name" value="Ankyrin_rpt"/>
</dbReference>
<organism evidence="18 19">
    <name type="scientific">Parnassius mnemosyne</name>
    <name type="common">clouded apollo</name>
    <dbReference type="NCBI Taxonomy" id="213953"/>
    <lineage>
        <taxon>Eukaryota</taxon>
        <taxon>Metazoa</taxon>
        <taxon>Ecdysozoa</taxon>
        <taxon>Arthropoda</taxon>
        <taxon>Hexapoda</taxon>
        <taxon>Insecta</taxon>
        <taxon>Pterygota</taxon>
        <taxon>Neoptera</taxon>
        <taxon>Endopterygota</taxon>
        <taxon>Lepidoptera</taxon>
        <taxon>Glossata</taxon>
        <taxon>Ditrysia</taxon>
        <taxon>Papilionoidea</taxon>
        <taxon>Papilionidae</taxon>
        <taxon>Parnassiinae</taxon>
        <taxon>Parnassini</taxon>
        <taxon>Parnassius</taxon>
        <taxon>Driopa</taxon>
    </lineage>
</organism>
<proteinExistence type="inferred from homology"/>
<dbReference type="PANTHER" id="PTHR10117:SF47">
    <property type="entry name" value="TRANSIENT-RECEPTOR-POTENTIAL-LIKE PROTEIN"/>
    <property type="match status" value="1"/>
</dbReference>
<dbReference type="FunFam" id="1.25.40.20:FF:000221">
    <property type="entry name" value="Transient receptor potential-gamma protein"/>
    <property type="match status" value="1"/>
</dbReference>
<feature type="repeat" description="ANK" evidence="15">
    <location>
        <begin position="144"/>
        <end position="176"/>
    </location>
</feature>
<evidence type="ECO:0000256" key="4">
    <source>
        <dbReference type="ARBA" id="ARBA00022673"/>
    </source>
</evidence>
<evidence type="ECO:0000256" key="3">
    <source>
        <dbReference type="ARBA" id="ARBA00022568"/>
    </source>
</evidence>
<dbReference type="Pfam" id="PF12796">
    <property type="entry name" value="Ank_2"/>
    <property type="match status" value="1"/>
</dbReference>
<evidence type="ECO:0000256" key="7">
    <source>
        <dbReference type="ARBA" id="ARBA00022989"/>
    </source>
</evidence>
<name>A0AAV1L4M9_9NEOP</name>
<dbReference type="EMBL" id="CAVLGL010000083">
    <property type="protein sequence ID" value="CAK1588999.1"/>
    <property type="molecule type" value="Genomic_DNA"/>
</dbReference>
<dbReference type="InterPro" id="IPR005821">
    <property type="entry name" value="Ion_trans_dom"/>
</dbReference>
<evidence type="ECO:0000256" key="16">
    <source>
        <dbReference type="SAM" id="Phobius"/>
    </source>
</evidence>
<evidence type="ECO:0000259" key="17">
    <source>
        <dbReference type="SMART" id="SM01420"/>
    </source>
</evidence>
<evidence type="ECO:0000256" key="13">
    <source>
        <dbReference type="ARBA" id="ARBA00043946"/>
    </source>
</evidence>
<dbReference type="Gene3D" id="1.25.40.20">
    <property type="entry name" value="Ankyrin repeat-containing domain"/>
    <property type="match status" value="1"/>
</dbReference>
<evidence type="ECO:0000256" key="1">
    <source>
        <dbReference type="ARBA" id="ARBA00022448"/>
    </source>
</evidence>
<keyword evidence="10 16" id="KW-0472">Membrane</keyword>
<dbReference type="SMART" id="SM00248">
    <property type="entry name" value="ANK"/>
    <property type="match status" value="2"/>
</dbReference>
<dbReference type="GO" id="GO:0051480">
    <property type="term" value="P:regulation of cytosolic calcium ion concentration"/>
    <property type="evidence" value="ECO:0007669"/>
    <property type="project" value="TreeGrafter"/>
</dbReference>
<dbReference type="InterPro" id="IPR013555">
    <property type="entry name" value="TRP_dom"/>
</dbReference>
<dbReference type="InterPro" id="IPR036770">
    <property type="entry name" value="Ankyrin_rpt-contain_sf"/>
</dbReference>
<evidence type="ECO:0000313" key="19">
    <source>
        <dbReference type="Proteomes" id="UP001314205"/>
    </source>
</evidence>
<keyword evidence="8 15" id="KW-0040">ANK repeat</keyword>
<dbReference type="GO" id="GO:0033583">
    <property type="term" value="C:rhabdomere membrane"/>
    <property type="evidence" value="ECO:0007669"/>
    <property type="project" value="UniProtKB-SubCell"/>
</dbReference>
<dbReference type="Pfam" id="PF00520">
    <property type="entry name" value="Ion_trans"/>
    <property type="match status" value="1"/>
</dbReference>
<keyword evidence="5 16" id="KW-0812">Transmembrane</keyword>
<comment type="caution">
    <text evidence="18">The sequence shown here is derived from an EMBL/GenBank/DDBJ whole genome shotgun (WGS) entry which is preliminary data.</text>
</comment>
<evidence type="ECO:0000256" key="15">
    <source>
        <dbReference type="PROSITE-ProRule" id="PRU00023"/>
    </source>
</evidence>
<dbReference type="GO" id="GO:0050877">
    <property type="term" value="P:nervous system process"/>
    <property type="evidence" value="ECO:0007669"/>
    <property type="project" value="UniProtKB-ARBA"/>
</dbReference>
<dbReference type="GO" id="GO:0070679">
    <property type="term" value="F:inositol 1,4,5 trisphosphate binding"/>
    <property type="evidence" value="ECO:0007669"/>
    <property type="project" value="TreeGrafter"/>
</dbReference>
<keyword evidence="1" id="KW-0813">Transport</keyword>
<accession>A0AAV1L4M9</accession>
<keyword evidence="11" id="KW-0966">Cell projection</keyword>
<evidence type="ECO:0000256" key="11">
    <source>
        <dbReference type="ARBA" id="ARBA00023273"/>
    </source>
</evidence>
<evidence type="ECO:0000256" key="8">
    <source>
        <dbReference type="ARBA" id="ARBA00023043"/>
    </source>
</evidence>
<sequence>MIEKQDLEGGDPNSECMKQPVELPVLPKSLTLEEKKYLLAVERGDKVNVRRILQKAHRRKDIDMNCVDALGRGALTLAIDGENLEMVELLIVMGVETRDALLQAINAEFVEAVELLLEHEKLIHKPGEPYSWQKVDPNTAMFTRDITPLMLAAHKNNYEIIKLLLDRGATLPDPHDIRCGCDECICNSTEDSLRHTLARLNEYRALASPSLIALSSTDPILTAFELSWELRNMAFAEQESKSEYLELRRQVQKFAVDLLDQSRSSQELAVILNHDSKEAPFIEGEHMKLSRLELAINFKQKKFVAHPNIQQLLASIWYEGVPGFRRKSAIAKVMTIFRVALLFPFYCSLYMISPNCKIGKLVRKPFMKFLIHASSYLFFLLILILVSQRAEVQLVQVFGSEQMVKDLNKELLKQRGNVPTYLEIAVFIYVLGFIWEETQEIYVEGIRSYLRNLWNFIDFTRNSLYVAVALLRFVAYIQQTAEIKRNPQVRFIPREQWDAFDPQLIAEGLFAAANI</sequence>
<keyword evidence="2" id="KW-1003">Cell membrane</keyword>
<keyword evidence="6" id="KW-0677">Repeat</keyword>
<dbReference type="GO" id="GO:0034703">
    <property type="term" value="C:cation channel complex"/>
    <property type="evidence" value="ECO:0007669"/>
    <property type="project" value="TreeGrafter"/>
</dbReference>
<dbReference type="PANTHER" id="PTHR10117">
    <property type="entry name" value="TRANSIENT RECEPTOR POTENTIAL CHANNEL"/>
    <property type="match status" value="1"/>
</dbReference>
<dbReference type="SUPFAM" id="SSF48403">
    <property type="entry name" value="Ankyrin repeat"/>
    <property type="match status" value="1"/>
</dbReference>
<evidence type="ECO:0000256" key="14">
    <source>
        <dbReference type="ARBA" id="ARBA00060916"/>
    </source>
</evidence>
<feature type="transmembrane region" description="Helical" evidence="16">
    <location>
        <begin position="365"/>
        <end position="386"/>
    </location>
</feature>
<dbReference type="Proteomes" id="UP001314205">
    <property type="component" value="Unassembled WGS sequence"/>
</dbReference>
<evidence type="ECO:0000256" key="5">
    <source>
        <dbReference type="ARBA" id="ARBA00022692"/>
    </source>
</evidence>
<gene>
    <name evidence="18" type="ORF">PARMNEM_LOCUS9562</name>
</gene>
<evidence type="ECO:0000256" key="12">
    <source>
        <dbReference type="ARBA" id="ARBA00023303"/>
    </source>
</evidence>
<dbReference type="PROSITE" id="PS50297">
    <property type="entry name" value="ANK_REP_REGION"/>
    <property type="match status" value="1"/>
</dbReference>
<feature type="domain" description="Transient receptor ion channel" evidence="17">
    <location>
        <begin position="179"/>
        <end position="241"/>
    </location>
</feature>